<keyword evidence="6" id="KW-0631">Potassium channel</keyword>
<dbReference type="GO" id="GO:0005267">
    <property type="term" value="F:potassium channel activity"/>
    <property type="evidence" value="ECO:0007669"/>
    <property type="project" value="UniProtKB-KW"/>
</dbReference>
<evidence type="ECO:0000256" key="7">
    <source>
        <dbReference type="ARBA" id="ARBA00022958"/>
    </source>
</evidence>
<keyword evidence="8" id="KW-1133">Transmembrane helix</keyword>
<keyword evidence="4" id="KW-0633">Potassium transport</keyword>
<proteinExistence type="inferred from homology"/>
<keyword evidence="3" id="KW-0813">Transport</keyword>
<evidence type="ECO:0000256" key="11">
    <source>
        <dbReference type="ARBA" id="ARBA00023303"/>
    </source>
</evidence>
<dbReference type="EMBL" id="MLOK01000036">
    <property type="protein sequence ID" value="OIM21434.1"/>
    <property type="molecule type" value="Genomic_DNA"/>
</dbReference>
<keyword evidence="11" id="KW-0407">Ion channel</keyword>
<evidence type="ECO:0000313" key="14">
    <source>
        <dbReference type="Proteomes" id="UP000181728"/>
    </source>
</evidence>
<keyword evidence="7" id="KW-0630">Potassium</keyword>
<protein>
    <submittedName>
        <fullName evidence="13">Uncharacterized protein</fullName>
    </submittedName>
</protein>
<dbReference type="Proteomes" id="UP000181728">
    <property type="component" value="Unassembled WGS sequence"/>
</dbReference>
<evidence type="ECO:0000256" key="4">
    <source>
        <dbReference type="ARBA" id="ARBA00022538"/>
    </source>
</evidence>
<dbReference type="InterPro" id="IPR010617">
    <property type="entry name" value="TMEM175-like"/>
</dbReference>
<keyword evidence="10" id="KW-0472">Membrane</keyword>
<comment type="catalytic activity">
    <reaction evidence="12">
        <text>K(+)(in) = K(+)(out)</text>
        <dbReference type="Rhea" id="RHEA:29463"/>
        <dbReference type="ChEBI" id="CHEBI:29103"/>
    </reaction>
</comment>
<evidence type="ECO:0000256" key="2">
    <source>
        <dbReference type="ARBA" id="ARBA00006920"/>
    </source>
</evidence>
<dbReference type="AlphaFoldDB" id="A0A483BPF4"/>
<dbReference type="GO" id="GO:0015252">
    <property type="term" value="F:proton channel activity"/>
    <property type="evidence" value="ECO:0007669"/>
    <property type="project" value="InterPro"/>
</dbReference>
<name>A0A483BPF4_OENOE</name>
<organism evidence="13 14">
    <name type="scientific">Oenococcus oeni</name>
    <name type="common">Leuconostoc oenos</name>
    <dbReference type="NCBI Taxonomy" id="1247"/>
    <lineage>
        <taxon>Bacteria</taxon>
        <taxon>Bacillati</taxon>
        <taxon>Bacillota</taxon>
        <taxon>Bacilli</taxon>
        <taxon>Lactobacillales</taxon>
        <taxon>Lactobacillaceae</taxon>
        <taxon>Oenococcus</taxon>
    </lineage>
</organism>
<dbReference type="RefSeq" id="WP_071419832.1">
    <property type="nucleotide sequence ID" value="NZ_MLLI01000121.1"/>
</dbReference>
<dbReference type="GO" id="GO:0016020">
    <property type="term" value="C:membrane"/>
    <property type="evidence" value="ECO:0007669"/>
    <property type="project" value="UniProtKB-SubCell"/>
</dbReference>
<dbReference type="Pfam" id="PF06736">
    <property type="entry name" value="TMEM175"/>
    <property type="match status" value="1"/>
</dbReference>
<comment type="similarity">
    <text evidence="2">Belongs to the TMEM175 family.</text>
</comment>
<evidence type="ECO:0000313" key="13">
    <source>
        <dbReference type="EMBL" id="OIM21434.1"/>
    </source>
</evidence>
<evidence type="ECO:0000256" key="9">
    <source>
        <dbReference type="ARBA" id="ARBA00023065"/>
    </source>
</evidence>
<evidence type="ECO:0000256" key="5">
    <source>
        <dbReference type="ARBA" id="ARBA00022692"/>
    </source>
</evidence>
<evidence type="ECO:0000256" key="12">
    <source>
        <dbReference type="ARBA" id="ARBA00034430"/>
    </source>
</evidence>
<accession>A0A483BPF4</accession>
<gene>
    <name evidence="13" type="ORF">ATX59_04500</name>
</gene>
<comment type="caution">
    <text evidence="13">The sequence shown here is derived from an EMBL/GenBank/DDBJ whole genome shotgun (WGS) entry which is preliminary data.</text>
</comment>
<evidence type="ECO:0000256" key="10">
    <source>
        <dbReference type="ARBA" id="ARBA00023136"/>
    </source>
</evidence>
<keyword evidence="9" id="KW-0406">Ion transport</keyword>
<sequence length="195" mass="23179">MNKGRVESFTDAIVAIILTIMVLEIKVPGGYQWSDLLDNLSAFIAYAISFFFILVAWYNHHYMFSLTRVISKKIFWANNIWLFVMSFYPVSTAWLGKYIDRLPPAFFYYFVFLFWTFAYQWLSYEIKSARENKEIKTKIEHMSIYQFTKNPIFYFSGFVIAILIFYFPPFVLITSVVELVSMLIFTNEDSDRLFS</sequence>
<comment type="subcellular location">
    <subcellularLocation>
        <location evidence="1">Membrane</location>
        <topology evidence="1">Multi-pass membrane protein</topology>
    </subcellularLocation>
</comment>
<reference evidence="13 14" key="1">
    <citation type="journal article" date="2016" name="BMC Genomics">
        <title>Consensus pan-genome assembly of the specialised wine bacterium Oenococcus oeni.</title>
        <authorList>
            <person name="Sternes P.R."/>
            <person name="Borneman A.R."/>
        </authorList>
    </citation>
    <scope>NUCLEOTIDE SEQUENCE [LARGE SCALE GENOMIC DNA]</scope>
    <source>
        <strain evidence="13 14">AWRIB661</strain>
    </source>
</reference>
<keyword evidence="5" id="KW-0812">Transmembrane</keyword>
<evidence type="ECO:0000256" key="6">
    <source>
        <dbReference type="ARBA" id="ARBA00022826"/>
    </source>
</evidence>
<evidence type="ECO:0000256" key="3">
    <source>
        <dbReference type="ARBA" id="ARBA00022448"/>
    </source>
</evidence>
<evidence type="ECO:0000256" key="1">
    <source>
        <dbReference type="ARBA" id="ARBA00004141"/>
    </source>
</evidence>
<evidence type="ECO:0000256" key="8">
    <source>
        <dbReference type="ARBA" id="ARBA00022989"/>
    </source>
</evidence>